<feature type="compositionally biased region" description="Basic and acidic residues" evidence="1">
    <location>
        <begin position="332"/>
        <end position="395"/>
    </location>
</feature>
<dbReference type="Proteomes" id="UP000235672">
    <property type="component" value="Unassembled WGS sequence"/>
</dbReference>
<feature type="compositionally biased region" description="Low complexity" evidence="1">
    <location>
        <begin position="123"/>
        <end position="135"/>
    </location>
</feature>
<feature type="compositionally biased region" description="Pro residues" evidence="1">
    <location>
        <begin position="735"/>
        <end position="746"/>
    </location>
</feature>
<feature type="compositionally biased region" description="Polar residues" evidence="1">
    <location>
        <begin position="548"/>
        <end position="569"/>
    </location>
</feature>
<feature type="compositionally biased region" description="Basic residues" evidence="1">
    <location>
        <begin position="662"/>
        <end position="686"/>
    </location>
</feature>
<feature type="compositionally biased region" description="Polar residues" evidence="1">
    <location>
        <begin position="691"/>
        <end position="712"/>
    </location>
</feature>
<dbReference type="PANTHER" id="PTHR48125:SF12">
    <property type="entry name" value="AT HOOK TRANSCRIPTION FACTOR FAMILY-RELATED"/>
    <property type="match status" value="1"/>
</dbReference>
<feature type="compositionally biased region" description="Low complexity" evidence="1">
    <location>
        <begin position="267"/>
        <end position="276"/>
    </location>
</feature>
<keyword evidence="3" id="KW-1185">Reference proteome</keyword>
<evidence type="ECO:0000313" key="2">
    <source>
        <dbReference type="EMBL" id="PMD22471.1"/>
    </source>
</evidence>
<feature type="compositionally biased region" description="Basic residues" evidence="1">
    <location>
        <begin position="723"/>
        <end position="733"/>
    </location>
</feature>
<feature type="compositionally biased region" description="Basic and acidic residues" evidence="1">
    <location>
        <begin position="1010"/>
        <end position="1028"/>
    </location>
</feature>
<feature type="compositionally biased region" description="Low complexity" evidence="1">
    <location>
        <begin position="28"/>
        <end position="46"/>
    </location>
</feature>
<feature type="compositionally biased region" description="Polar residues" evidence="1">
    <location>
        <begin position="8"/>
        <end position="27"/>
    </location>
</feature>
<dbReference type="STRING" id="1745343.A0A2J6Q888"/>
<dbReference type="PANTHER" id="PTHR48125">
    <property type="entry name" value="LP07818P1"/>
    <property type="match status" value="1"/>
</dbReference>
<dbReference type="InterPro" id="IPR013951">
    <property type="entry name" value="Rxt3"/>
</dbReference>
<evidence type="ECO:0000256" key="1">
    <source>
        <dbReference type="SAM" id="MobiDB-lite"/>
    </source>
</evidence>
<feature type="compositionally biased region" description="Basic and acidic residues" evidence="1">
    <location>
        <begin position="1096"/>
        <end position="1105"/>
    </location>
</feature>
<reference evidence="2 3" key="1">
    <citation type="submission" date="2016-05" db="EMBL/GenBank/DDBJ databases">
        <title>A degradative enzymes factory behind the ericoid mycorrhizal symbiosis.</title>
        <authorList>
            <consortium name="DOE Joint Genome Institute"/>
            <person name="Martino E."/>
            <person name="Morin E."/>
            <person name="Grelet G."/>
            <person name="Kuo A."/>
            <person name="Kohler A."/>
            <person name="Daghino S."/>
            <person name="Barry K."/>
            <person name="Choi C."/>
            <person name="Cichocki N."/>
            <person name="Clum A."/>
            <person name="Copeland A."/>
            <person name="Hainaut M."/>
            <person name="Haridas S."/>
            <person name="Labutti K."/>
            <person name="Lindquist E."/>
            <person name="Lipzen A."/>
            <person name="Khouja H.-R."/>
            <person name="Murat C."/>
            <person name="Ohm R."/>
            <person name="Olson A."/>
            <person name="Spatafora J."/>
            <person name="Veneault-Fourrey C."/>
            <person name="Henrissat B."/>
            <person name="Grigoriev I."/>
            <person name="Martin F."/>
            <person name="Perotto S."/>
        </authorList>
    </citation>
    <scope>NUCLEOTIDE SEQUENCE [LARGE SCALE GENOMIC DNA]</scope>
    <source>
        <strain evidence="2 3">UAMH 7357</strain>
    </source>
</reference>
<name>A0A2J6Q888_9HELO</name>
<dbReference type="InterPro" id="IPR036609">
    <property type="entry name" value="LCCL_sf"/>
</dbReference>
<dbReference type="AlphaFoldDB" id="A0A2J6Q888"/>
<accession>A0A2J6Q888</accession>
<proteinExistence type="predicted"/>
<organism evidence="2 3">
    <name type="scientific">Hyaloscypha hepaticicola</name>
    <dbReference type="NCBI Taxonomy" id="2082293"/>
    <lineage>
        <taxon>Eukaryota</taxon>
        <taxon>Fungi</taxon>
        <taxon>Dikarya</taxon>
        <taxon>Ascomycota</taxon>
        <taxon>Pezizomycotina</taxon>
        <taxon>Leotiomycetes</taxon>
        <taxon>Helotiales</taxon>
        <taxon>Hyaloscyphaceae</taxon>
        <taxon>Hyaloscypha</taxon>
    </lineage>
</organism>
<gene>
    <name evidence="2" type="ORF">NA56DRAFT_747743</name>
</gene>
<feature type="compositionally biased region" description="Basic and acidic residues" evidence="1">
    <location>
        <begin position="210"/>
        <end position="224"/>
    </location>
</feature>
<protein>
    <submittedName>
        <fullName evidence="2">Rxt3-domain-containing protein</fullName>
    </submittedName>
</protein>
<feature type="compositionally biased region" description="Gly residues" evidence="1">
    <location>
        <begin position="584"/>
        <end position="593"/>
    </location>
</feature>
<sequence length="1167" mass="129161">MDPRQPQHPFSSRSTTSPYGRTSFPSTSNQPQYPSSSHPSAAAPAYAEHHRRPSDPPYYNPPRSYGQEGPPMSGPGHSRHQSASSIGHGTPVNRSMPPPSSPQQQPTHHYGPPPPRPPPVSVGPPSAFPSSRELPSLPPLGRPSSGRDNMSISSMLGGPPPASRDPPISQPHYASPVTTSATPSSMFGTTHASPRMTSASSEYAPFRRPQTPEHQRPYETRDNRANSAGSPPGLGHYGTPEARRFGTPQQSYAQRVAGPEERREPIRVPNPNVPNNSIPPRPNSQPSGYNAPPPRVAENSRPPMHNESLFGRRVDPAARPEPQRETAYGRPAYEERHNLYGYDRERQERERERERDREILMQRERELRERERDRLERERERERALEHEQREREYAHQMAQRNPQPSYNRPPESREQPWMRQSYDAPPPPRPAYEQPPPERVAPQSSNGYYPTTAAPQYGGPSAYATNEPRYGPAPQPSSVPIKHEPAPAAQYEAAMQERPRYSQQEQRPMYGGPPQNGPYQSHESPQRKVEDPQQMQQQPRYLGVQGINRTGNRSPLPQAVQGAQSQFNAPGGDPAIANEFGKIFGGLGGAGTMGVPSPLSAGPQGLPFSSRREDLENLQDSPIENGQRLARTASNNGRRRKLKEEGGDDESSTGRRTPSGRGKRSKTHHHHHPPHNHQLSHHHHRAEPIENTSSPSQSNLTPFKSIRGSTIPSPPGRDLVATHHHHLVKHQPHAAPPPPKPPTPPRAVAVVPLQKVTVRNQAVLDSVADLPQKHLGHAYYHSTLKPDPLVPKRDFTISRGFASTPHPLPRFEGNENCTFTVKVMRAYLDHKSREEITIRRAVWGTDIYTDDSDIIAACIHQGWFKGAWPAGVDEDLLGLELNENSTTPVFQSIDEVWTRPPPSGPADVPKNRDLNVNILILPLLDKYGSVTRFGLRSREWGGKYDGYHSVHDGLSFMIQSIHWVDGVDGMDGRSVRDRRELLAQQQREADLEAAQALEELVLNGNGKPQYEESFERGGDGPEERMGDIRGVGMASWWKKPNGVHKPTPPAPEALPVTSPEDSKKSPPPPPLVPAPSEVVQSVEALPEPEPQPEPARVKEREQSRRISRVTELMIANANSADGSGPGVRQQEIEPPTPSPISPVHPTMEGGMQGGEGEGDTDMDATL</sequence>
<feature type="compositionally biased region" description="Pro residues" evidence="1">
    <location>
        <begin position="111"/>
        <end position="122"/>
    </location>
</feature>
<dbReference type="EMBL" id="KZ613477">
    <property type="protein sequence ID" value="PMD22471.1"/>
    <property type="molecule type" value="Genomic_DNA"/>
</dbReference>
<feature type="region of interest" description="Disordered" evidence="1">
    <location>
        <begin position="1"/>
        <end position="747"/>
    </location>
</feature>
<dbReference type="Gene3D" id="2.170.130.20">
    <property type="entry name" value="LCCL-like domain"/>
    <property type="match status" value="1"/>
</dbReference>
<feature type="compositionally biased region" description="Acidic residues" evidence="1">
    <location>
        <begin position="1157"/>
        <end position="1167"/>
    </location>
</feature>
<evidence type="ECO:0000313" key="3">
    <source>
        <dbReference type="Proteomes" id="UP000235672"/>
    </source>
</evidence>
<feature type="compositionally biased region" description="Low complexity" evidence="1">
    <location>
        <begin position="174"/>
        <end position="185"/>
    </location>
</feature>
<feature type="compositionally biased region" description="Pro residues" evidence="1">
    <location>
        <begin position="425"/>
        <end position="440"/>
    </location>
</feature>
<feature type="compositionally biased region" description="Basic and acidic residues" evidence="1">
    <location>
        <begin position="310"/>
        <end position="324"/>
    </location>
</feature>
<dbReference type="OrthoDB" id="3596986at2759"/>
<dbReference type="Pfam" id="PF08642">
    <property type="entry name" value="Rxt3"/>
    <property type="match status" value="1"/>
</dbReference>
<feature type="compositionally biased region" description="Polar residues" evidence="1">
    <location>
        <begin position="186"/>
        <end position="201"/>
    </location>
</feature>
<feature type="region of interest" description="Disordered" evidence="1">
    <location>
        <begin position="1004"/>
        <end position="1167"/>
    </location>
</feature>